<dbReference type="Proteomes" id="UP001201262">
    <property type="component" value="Unassembled WGS sequence"/>
</dbReference>
<organism evidence="3 4">
    <name type="scientific">Talaromyces proteolyticus</name>
    <dbReference type="NCBI Taxonomy" id="1131652"/>
    <lineage>
        <taxon>Eukaryota</taxon>
        <taxon>Fungi</taxon>
        <taxon>Dikarya</taxon>
        <taxon>Ascomycota</taxon>
        <taxon>Pezizomycotina</taxon>
        <taxon>Eurotiomycetes</taxon>
        <taxon>Eurotiomycetidae</taxon>
        <taxon>Eurotiales</taxon>
        <taxon>Trichocomaceae</taxon>
        <taxon>Talaromyces</taxon>
        <taxon>Talaromyces sect. Bacilispori</taxon>
    </lineage>
</organism>
<dbReference type="InterPro" id="IPR008011">
    <property type="entry name" value="Complex1_LYR_dom"/>
</dbReference>
<evidence type="ECO:0000256" key="1">
    <source>
        <dbReference type="SAM" id="MobiDB-lite"/>
    </source>
</evidence>
<feature type="region of interest" description="Disordered" evidence="1">
    <location>
        <begin position="288"/>
        <end position="308"/>
    </location>
</feature>
<gene>
    <name evidence="3" type="ORF">BGW36DRAFT_359322</name>
</gene>
<protein>
    <submittedName>
        <fullName evidence="3">DNA repair protein</fullName>
    </submittedName>
</protein>
<sequence length="308" mass="36157">MKWTHPPSKSGVHRFACLSLYRALLRQSSKLPQTNVEAESIRQLVRSRFDRYKELCSPTKTIHSLQAGYEALDLFYSAARGSKDSLTQINQYLQKLEARKLVLESKKHEKLSKDVGLVTLGRHQKRRAQNIEYARQTKLPHPNVEPILSRPRPIITGRRRVPVFVCARGIPFLRIKKPQPESLSRVIRQKLAQRDKLTGRRARLYADLLFASDEENWDRYLQDRDPVLWKKYDKQPTWIKGTWAQDVWRAYEKSVNDNRNYEQRHQDTAEAMWKVVLAERELAEKEEAQRKAQVVESNPDPILSNQKH</sequence>
<dbReference type="Pfam" id="PF05347">
    <property type="entry name" value="Complex1_LYR"/>
    <property type="match status" value="1"/>
</dbReference>
<reference evidence="3" key="1">
    <citation type="submission" date="2021-12" db="EMBL/GenBank/DDBJ databases">
        <title>Convergent genome expansion in fungi linked to evolution of root-endophyte symbiosis.</title>
        <authorList>
            <consortium name="DOE Joint Genome Institute"/>
            <person name="Ke Y.-H."/>
            <person name="Bonito G."/>
            <person name="Liao H.-L."/>
            <person name="Looney B."/>
            <person name="Rojas-Flechas A."/>
            <person name="Nash J."/>
            <person name="Hameed K."/>
            <person name="Schadt C."/>
            <person name="Martin F."/>
            <person name="Crous P.W."/>
            <person name="Miettinen O."/>
            <person name="Magnuson J.K."/>
            <person name="Labbe J."/>
            <person name="Jacobson D."/>
            <person name="Doktycz M.J."/>
            <person name="Veneault-Fourrey C."/>
            <person name="Kuo A."/>
            <person name="Mondo S."/>
            <person name="Calhoun S."/>
            <person name="Riley R."/>
            <person name="Ohm R."/>
            <person name="LaButti K."/>
            <person name="Andreopoulos B."/>
            <person name="Pangilinan J."/>
            <person name="Nolan M."/>
            <person name="Tritt A."/>
            <person name="Clum A."/>
            <person name="Lipzen A."/>
            <person name="Daum C."/>
            <person name="Barry K."/>
            <person name="Grigoriev I.V."/>
            <person name="Vilgalys R."/>
        </authorList>
    </citation>
    <scope>NUCLEOTIDE SEQUENCE</scope>
    <source>
        <strain evidence="3">PMI_201</strain>
    </source>
</reference>
<proteinExistence type="predicted"/>
<feature type="domain" description="Complex 1 LYR protein" evidence="2">
    <location>
        <begin position="16"/>
        <end position="73"/>
    </location>
</feature>
<evidence type="ECO:0000313" key="4">
    <source>
        <dbReference type="Proteomes" id="UP001201262"/>
    </source>
</evidence>
<dbReference type="InterPro" id="IPR046896">
    <property type="entry name" value="Cup1-like_N"/>
</dbReference>
<dbReference type="GeneID" id="70244351"/>
<dbReference type="RefSeq" id="XP_046072237.1">
    <property type="nucleotide sequence ID" value="XM_046214064.1"/>
</dbReference>
<dbReference type="CDD" id="cd20273">
    <property type="entry name" value="Complex1_LYR_unchar"/>
    <property type="match status" value="1"/>
</dbReference>
<evidence type="ECO:0000259" key="2">
    <source>
        <dbReference type="Pfam" id="PF05347"/>
    </source>
</evidence>
<dbReference type="EMBL" id="JAJTJA010000006">
    <property type="protein sequence ID" value="KAH8697536.1"/>
    <property type="molecule type" value="Genomic_DNA"/>
</dbReference>
<evidence type="ECO:0000313" key="3">
    <source>
        <dbReference type="EMBL" id="KAH8697536.1"/>
    </source>
</evidence>
<keyword evidence="4" id="KW-1185">Reference proteome</keyword>
<name>A0AAD4KVB3_9EURO</name>
<dbReference type="AlphaFoldDB" id="A0AAD4KVB3"/>
<accession>A0AAD4KVB3</accession>
<comment type="caution">
    <text evidence="3">The sequence shown here is derived from an EMBL/GenBank/DDBJ whole genome shotgun (WGS) entry which is preliminary data.</text>
</comment>